<keyword evidence="3" id="KW-0808">Transferase</keyword>
<dbReference type="SUPFAM" id="SSF56672">
    <property type="entry name" value="DNA/RNA polymerases"/>
    <property type="match status" value="1"/>
</dbReference>
<dbReference type="GO" id="GO:0003964">
    <property type="term" value="F:RNA-directed DNA polymerase activity"/>
    <property type="evidence" value="ECO:0007669"/>
    <property type="project" value="UniProtKB-KW"/>
</dbReference>
<keyword evidence="3" id="KW-0695">RNA-directed DNA polymerase</keyword>
<evidence type="ECO:0000259" key="1">
    <source>
        <dbReference type="Pfam" id="PF00078"/>
    </source>
</evidence>
<feature type="domain" description="Reverse transcriptase" evidence="1">
    <location>
        <begin position="311"/>
        <end position="461"/>
    </location>
</feature>
<keyword evidence="4" id="KW-1185">Reference proteome</keyword>
<sequence length="667" mass="74966">MKEQAYNIIKTKDSITQRQSNINKSKKARFKISPQEFKDHTLREIVSLKYVCEHGSSESAGKLGISQKPSLGGDYILLGWDEAIMSTQEYMKKFVEDVGEDEDFKSGSWVSATDYVNANGGIVSGCLGDIKNFLNNGKLDQVVAIVKSCSPSVIGDLTVTMKDISGTIPRTIHHKVIGEGGYGKDITVGVALILANVLVFSHKPSMHYLNITMRNVVKVFRKDTVPGSGSGNVSVITVESVGLWTDKSPGLDGFTFGFYRGYWSFLEKDVEQAVRYFFHHGTFSKAGNSYFIALILKIHNANKGIFFGDKWRRWIQSSLISSKGPVIVNGSLTSEFQFHRGLKQGDSLSPFLFILIMESHHILFQRVVDAGMFRGIFMGTSFQLLHLFYADDAIFIGQWSDSNISVIVKVLECFYRALGLRINMNKSKLMGIFVANDIVDQADNNIGCTTLKDPFSYLGSKVDNLMSRTRAWNDILNNRANRLSKWKMKTLSIGGRLSLLKSVLGSTPIYHMSLFKVPIKVLQKMESIRCHFFIGVDQNGKKLIWVKWNKVLASKEKGGLGIHGEDGKLNKNASHNHSSIWLDIVREMMHLKNNGMDLCGYIHKKMGNGFITSFWQEVWRGEDDFKSAYPRVFALETRKCISVAEKLSQESFGYSFRRNPRSGIEQA</sequence>
<dbReference type="InterPro" id="IPR043502">
    <property type="entry name" value="DNA/RNA_pol_sf"/>
</dbReference>
<evidence type="ECO:0000313" key="3">
    <source>
        <dbReference type="EMBL" id="GJT04797.1"/>
    </source>
</evidence>
<reference evidence="3" key="1">
    <citation type="journal article" date="2022" name="Int. J. Mol. Sci.">
        <title>Draft Genome of Tanacetum Coccineum: Genomic Comparison of Closely Related Tanacetum-Family Plants.</title>
        <authorList>
            <person name="Yamashiro T."/>
            <person name="Shiraishi A."/>
            <person name="Nakayama K."/>
            <person name="Satake H."/>
        </authorList>
    </citation>
    <scope>NUCLEOTIDE SEQUENCE</scope>
</reference>
<evidence type="ECO:0000313" key="4">
    <source>
        <dbReference type="Proteomes" id="UP001151760"/>
    </source>
</evidence>
<proteinExistence type="predicted"/>
<organism evidence="3 4">
    <name type="scientific">Tanacetum coccineum</name>
    <dbReference type="NCBI Taxonomy" id="301880"/>
    <lineage>
        <taxon>Eukaryota</taxon>
        <taxon>Viridiplantae</taxon>
        <taxon>Streptophyta</taxon>
        <taxon>Embryophyta</taxon>
        <taxon>Tracheophyta</taxon>
        <taxon>Spermatophyta</taxon>
        <taxon>Magnoliopsida</taxon>
        <taxon>eudicotyledons</taxon>
        <taxon>Gunneridae</taxon>
        <taxon>Pentapetalae</taxon>
        <taxon>asterids</taxon>
        <taxon>campanulids</taxon>
        <taxon>Asterales</taxon>
        <taxon>Asteraceae</taxon>
        <taxon>Asteroideae</taxon>
        <taxon>Anthemideae</taxon>
        <taxon>Anthemidinae</taxon>
        <taxon>Tanacetum</taxon>
    </lineage>
</organism>
<name>A0ABQ5ATA2_9ASTR</name>
<dbReference type="PANTHER" id="PTHR33116">
    <property type="entry name" value="REVERSE TRANSCRIPTASE ZINC-BINDING DOMAIN-CONTAINING PROTEIN-RELATED-RELATED"/>
    <property type="match status" value="1"/>
</dbReference>
<dbReference type="InterPro" id="IPR058570">
    <property type="entry name" value="HROB_OB"/>
</dbReference>
<protein>
    <submittedName>
        <fullName evidence="3">RNA-directed DNA polymerase, eukaryota, reverse transcriptase zinc-binding domain protein</fullName>
    </submittedName>
</protein>
<dbReference type="Proteomes" id="UP001151760">
    <property type="component" value="Unassembled WGS sequence"/>
</dbReference>
<gene>
    <name evidence="3" type="ORF">Tco_0839259</name>
</gene>
<keyword evidence="3" id="KW-0548">Nucleotidyltransferase</keyword>
<dbReference type="PANTHER" id="PTHR33116:SF81">
    <property type="entry name" value="RNA-DIRECTED DNA POLYMERASE"/>
    <property type="match status" value="1"/>
</dbReference>
<dbReference type="Pfam" id="PF15072">
    <property type="entry name" value="HROB"/>
    <property type="match status" value="1"/>
</dbReference>
<accession>A0ABQ5ATA2</accession>
<comment type="caution">
    <text evidence="3">The sequence shown here is derived from an EMBL/GenBank/DDBJ whole genome shotgun (WGS) entry which is preliminary data.</text>
</comment>
<evidence type="ECO:0000259" key="2">
    <source>
        <dbReference type="Pfam" id="PF15072"/>
    </source>
</evidence>
<reference evidence="3" key="2">
    <citation type="submission" date="2022-01" db="EMBL/GenBank/DDBJ databases">
        <authorList>
            <person name="Yamashiro T."/>
            <person name="Shiraishi A."/>
            <person name="Satake H."/>
            <person name="Nakayama K."/>
        </authorList>
    </citation>
    <scope>NUCLEOTIDE SEQUENCE</scope>
</reference>
<dbReference type="InterPro" id="IPR000477">
    <property type="entry name" value="RT_dom"/>
</dbReference>
<dbReference type="EMBL" id="BQNB010012536">
    <property type="protein sequence ID" value="GJT04797.1"/>
    <property type="molecule type" value="Genomic_DNA"/>
</dbReference>
<feature type="domain" description="Homologous recombination OB-fold protein OB-fold" evidence="2">
    <location>
        <begin position="138"/>
        <end position="222"/>
    </location>
</feature>
<dbReference type="Pfam" id="PF00078">
    <property type="entry name" value="RVT_1"/>
    <property type="match status" value="1"/>
</dbReference>